<evidence type="ECO:0000256" key="4">
    <source>
        <dbReference type="ARBA" id="ARBA00022728"/>
    </source>
</evidence>
<evidence type="ECO:0000256" key="2">
    <source>
        <dbReference type="ARBA" id="ARBA00006850"/>
    </source>
</evidence>
<dbReference type="InterPro" id="IPR047575">
    <property type="entry name" value="Sm"/>
</dbReference>
<dbReference type="InterPro" id="IPR044642">
    <property type="entry name" value="PTHR15588"/>
</dbReference>
<keyword evidence="5 9" id="KW-0694">RNA-binding</keyword>
<dbReference type="GO" id="GO:0071011">
    <property type="term" value="C:precatalytic spliceosome"/>
    <property type="evidence" value="ECO:0007669"/>
    <property type="project" value="TreeGrafter"/>
</dbReference>
<dbReference type="GO" id="GO:0046540">
    <property type="term" value="C:U4/U6 x U5 tri-snRNP complex"/>
    <property type="evidence" value="ECO:0007669"/>
    <property type="project" value="UniProtKB-UniRule"/>
</dbReference>
<evidence type="ECO:0000313" key="11">
    <source>
        <dbReference type="EMBL" id="KAF3144174.1"/>
    </source>
</evidence>
<dbReference type="EMBL" id="WIQZ01000007">
    <property type="protein sequence ID" value="KAF3144174.1"/>
    <property type="molecule type" value="Genomic_DNA"/>
</dbReference>
<dbReference type="PANTHER" id="PTHR15588">
    <property type="entry name" value="LSM1"/>
    <property type="match status" value="1"/>
</dbReference>
<evidence type="ECO:0000256" key="1">
    <source>
        <dbReference type="ARBA" id="ARBA00004123"/>
    </source>
</evidence>
<dbReference type="FunFam" id="2.30.30.100:FF:000027">
    <property type="entry name" value="U6 snRNA-associated Sm-like protein LSm8"/>
    <property type="match status" value="1"/>
</dbReference>
<evidence type="ECO:0000313" key="12">
    <source>
        <dbReference type="Proteomes" id="UP000480548"/>
    </source>
</evidence>
<dbReference type="AlphaFoldDB" id="A0A7C8K152"/>
<dbReference type="InterPro" id="IPR034103">
    <property type="entry name" value="Lsm8"/>
</dbReference>
<evidence type="ECO:0000256" key="7">
    <source>
        <dbReference type="ARBA" id="ARBA00023242"/>
    </source>
</evidence>
<keyword evidence="7 9" id="KW-0539">Nucleus</keyword>
<dbReference type="SMART" id="SM00651">
    <property type="entry name" value="Sm"/>
    <property type="match status" value="1"/>
</dbReference>
<organism evidence="11 12">
    <name type="scientific">Orbilia oligospora</name>
    <name type="common">Nematode-trapping fungus</name>
    <name type="synonym">Arthrobotrys oligospora</name>
    <dbReference type="NCBI Taxonomy" id="2813651"/>
    <lineage>
        <taxon>Eukaryota</taxon>
        <taxon>Fungi</taxon>
        <taxon>Dikarya</taxon>
        <taxon>Ascomycota</taxon>
        <taxon>Pezizomycotina</taxon>
        <taxon>Orbiliomycetes</taxon>
        <taxon>Orbiliales</taxon>
        <taxon>Orbiliaceae</taxon>
        <taxon>Orbilia</taxon>
    </lineage>
</organism>
<dbReference type="InterPro" id="IPR001163">
    <property type="entry name" value="Sm_dom_euk/arc"/>
</dbReference>
<evidence type="ECO:0000256" key="8">
    <source>
        <dbReference type="ARBA" id="ARBA00023274"/>
    </source>
</evidence>
<proteinExistence type="inferred from homology"/>
<feature type="domain" description="Sm" evidence="10">
    <location>
        <begin position="1"/>
        <end position="81"/>
    </location>
</feature>
<dbReference type="Gene3D" id="2.30.30.100">
    <property type="match status" value="1"/>
</dbReference>
<dbReference type="Pfam" id="PF01423">
    <property type="entry name" value="LSM"/>
    <property type="match status" value="1"/>
</dbReference>
<gene>
    <name evidence="9" type="primary">LSM8</name>
    <name evidence="11" type="ORF">TWF703_009469</name>
</gene>
<dbReference type="PANTHER" id="PTHR15588:SF9">
    <property type="entry name" value="U6 SNRNA-ASSOCIATED SM-LIKE PROTEIN LSM8"/>
    <property type="match status" value="1"/>
</dbReference>
<keyword evidence="6 9" id="KW-0508">mRNA splicing</keyword>
<name>A0A7C8K152_ORBOL</name>
<sequence length="134" mass="15326">MSQLTAYIDKTVTVITSDGRTLIGTLLGHDQTTNLILQNTRERIFQTLDTDVESTPSEIVEHGLYLIRGDNVLVCGLVDEKMDAEINWTKSIKRDRLEVNAIERLSTNKLQGSHGKWREEDRTASWISYDEEIF</sequence>
<accession>A0A7C8K152</accession>
<dbReference type="GO" id="GO:0003729">
    <property type="term" value="F:mRNA binding"/>
    <property type="evidence" value="ECO:0007669"/>
    <property type="project" value="TreeGrafter"/>
</dbReference>
<protein>
    <recommendedName>
        <fullName evidence="9">LSM2-LSM8 complex subunit LSM8</fullName>
    </recommendedName>
</protein>
<dbReference type="CDD" id="cd01727">
    <property type="entry name" value="LSm8"/>
    <property type="match status" value="1"/>
</dbReference>
<evidence type="ECO:0000256" key="9">
    <source>
        <dbReference type="RuleBase" id="RU365048"/>
    </source>
</evidence>
<dbReference type="SUPFAM" id="SSF50182">
    <property type="entry name" value="Sm-like ribonucleoproteins"/>
    <property type="match status" value="1"/>
</dbReference>
<keyword evidence="4 9" id="KW-0747">Spliceosome</keyword>
<comment type="similarity">
    <text evidence="2 9">Belongs to the snRNP Sm proteins family.</text>
</comment>
<evidence type="ECO:0000259" key="10">
    <source>
        <dbReference type="PROSITE" id="PS52002"/>
    </source>
</evidence>
<comment type="subcellular location">
    <subcellularLocation>
        <location evidence="1 9">Nucleus</location>
    </subcellularLocation>
</comment>
<keyword evidence="8 9" id="KW-0687">Ribonucleoprotein</keyword>
<evidence type="ECO:0000256" key="3">
    <source>
        <dbReference type="ARBA" id="ARBA00022664"/>
    </source>
</evidence>
<comment type="subunit">
    <text evidence="9">LSm subunits form a heteromer with a doughnut shape.</text>
</comment>
<comment type="caution">
    <text evidence="11">The sequence shown here is derived from an EMBL/GenBank/DDBJ whole genome shotgun (WGS) entry which is preliminary data.</text>
</comment>
<dbReference type="InterPro" id="IPR010920">
    <property type="entry name" value="LSM_dom_sf"/>
</dbReference>
<keyword evidence="3 9" id="KW-0507">mRNA processing</keyword>
<evidence type="ECO:0000256" key="5">
    <source>
        <dbReference type="ARBA" id="ARBA00022884"/>
    </source>
</evidence>
<comment type="function">
    <text evidence="9">Plays role in pre-mRNA splicing as component of the U4/U6-U5 tri-snRNP complex that is involved in spliceosome assembly, and as component of the precatalytic spliceosome (spliceosome B complex). The heptameric LSM2-8 complex binds specifically to the 3'-terminal U-tract of U6 snRNA.</text>
</comment>
<dbReference type="GO" id="GO:0005688">
    <property type="term" value="C:U6 snRNP"/>
    <property type="evidence" value="ECO:0007669"/>
    <property type="project" value="UniProtKB-UniRule"/>
</dbReference>
<evidence type="ECO:0000256" key="6">
    <source>
        <dbReference type="ARBA" id="ARBA00023187"/>
    </source>
</evidence>
<dbReference type="Proteomes" id="UP000480548">
    <property type="component" value="Unassembled WGS sequence"/>
</dbReference>
<reference evidence="11 12" key="1">
    <citation type="submission" date="2019-06" db="EMBL/GenBank/DDBJ databases">
        <authorList>
            <person name="Palmer J.M."/>
        </authorList>
    </citation>
    <scope>NUCLEOTIDE SEQUENCE [LARGE SCALE GENOMIC DNA]</scope>
    <source>
        <strain evidence="11 12">TWF703</strain>
    </source>
</reference>
<dbReference type="PROSITE" id="PS52002">
    <property type="entry name" value="SM"/>
    <property type="match status" value="1"/>
</dbReference>
<dbReference type="GO" id="GO:0000398">
    <property type="term" value="P:mRNA splicing, via spliceosome"/>
    <property type="evidence" value="ECO:0007669"/>
    <property type="project" value="UniProtKB-UniRule"/>
</dbReference>